<comment type="caution">
    <text evidence="2">The sequence shown here is derived from an EMBL/GenBank/DDBJ whole genome shotgun (WGS) entry which is preliminary data.</text>
</comment>
<gene>
    <name evidence="2" type="ORF">FBZ87_101467</name>
</gene>
<sequence length="145" mass="15947">MKTTLVLATAFLLLAGCAAPPATSPTTSYDAVQRAAAAAPDGVFDTYALEVRATGREHGHIYLNSEMDYRDQRNVTVEILPTAIPAFRQAYGQDADTYLQGRRILVSGEAKRVTIWFFANGKQTDKYYYQTHILVADPSQIQLGS</sequence>
<dbReference type="RefSeq" id="WP_145608756.1">
    <property type="nucleotide sequence ID" value="NZ_JARPAF010000004.1"/>
</dbReference>
<dbReference type="Proteomes" id="UP000320516">
    <property type="component" value="Unassembled WGS sequence"/>
</dbReference>
<proteinExistence type="predicted"/>
<protein>
    <submittedName>
        <fullName evidence="2">Uncharacterized protein</fullName>
    </submittedName>
</protein>
<organism evidence="2 3">
    <name type="scientific">Nitrospirillum amazonense</name>
    <dbReference type="NCBI Taxonomy" id="28077"/>
    <lineage>
        <taxon>Bacteria</taxon>
        <taxon>Pseudomonadati</taxon>
        <taxon>Pseudomonadota</taxon>
        <taxon>Alphaproteobacteria</taxon>
        <taxon>Rhodospirillales</taxon>
        <taxon>Azospirillaceae</taxon>
        <taxon>Nitrospirillum</taxon>
    </lineage>
</organism>
<accession>A0A560KHN9</accession>
<name>A0A560KHN9_9PROT</name>
<keyword evidence="1" id="KW-0732">Signal</keyword>
<feature type="chain" id="PRO_5022140280" evidence="1">
    <location>
        <begin position="19"/>
        <end position="145"/>
    </location>
</feature>
<evidence type="ECO:0000313" key="3">
    <source>
        <dbReference type="Proteomes" id="UP000320516"/>
    </source>
</evidence>
<reference evidence="2 3" key="1">
    <citation type="submission" date="2019-06" db="EMBL/GenBank/DDBJ databases">
        <title>Genomic Encyclopedia of Type Strains, Phase IV (KMG-V): Genome sequencing to study the core and pangenomes of soil and plant-associated prokaryotes.</title>
        <authorList>
            <person name="Whitman W."/>
        </authorList>
    </citation>
    <scope>NUCLEOTIDE SEQUENCE [LARGE SCALE GENOMIC DNA]</scope>
    <source>
        <strain evidence="2 3">BR 12005</strain>
    </source>
</reference>
<dbReference type="AlphaFoldDB" id="A0A560KHN9"/>
<feature type="signal peptide" evidence="1">
    <location>
        <begin position="1"/>
        <end position="18"/>
    </location>
</feature>
<dbReference type="PROSITE" id="PS51257">
    <property type="entry name" value="PROKAR_LIPOPROTEIN"/>
    <property type="match status" value="1"/>
</dbReference>
<dbReference type="EMBL" id="VITV01000001">
    <property type="protein sequence ID" value="TWB82757.1"/>
    <property type="molecule type" value="Genomic_DNA"/>
</dbReference>
<evidence type="ECO:0000256" key="1">
    <source>
        <dbReference type="SAM" id="SignalP"/>
    </source>
</evidence>
<evidence type="ECO:0000313" key="2">
    <source>
        <dbReference type="EMBL" id="TWB82757.1"/>
    </source>
</evidence>